<sequence>MFDYMPPVGPIDEYETPLIHQASFLHPTPRTGTWGYGTKSTTRKVVWVANRNNPLTGLYGNLTISNNGNLVLLNQNGSSIWSSNISRISKSPVVQLLDSGNLVLRDNVSTSSGSYLWQSLDYPSDTLLPDMKISWNINTCSERYLTSWKSTDDPSTGNFSYKIDMKGLPQLVVVM</sequence>
<proteinExistence type="predicted"/>
<comment type="caution">
    <text evidence="5">The sequence shown here is derived from an EMBL/GenBank/DDBJ whole genome shotgun (WGS) entry which is preliminary data.</text>
</comment>
<dbReference type="PROSITE" id="PS50927">
    <property type="entry name" value="BULB_LECTIN"/>
    <property type="match status" value="1"/>
</dbReference>
<keyword evidence="3" id="KW-0325">Glycoprotein</keyword>
<protein>
    <recommendedName>
        <fullName evidence="4">Bulb-type lectin domain-containing protein</fullName>
    </recommendedName>
</protein>
<dbReference type="PANTHER" id="PTHR32444">
    <property type="entry name" value="BULB-TYPE LECTIN DOMAIN-CONTAINING PROTEIN"/>
    <property type="match status" value="1"/>
</dbReference>
<evidence type="ECO:0000313" key="6">
    <source>
        <dbReference type="Proteomes" id="UP000250321"/>
    </source>
</evidence>
<evidence type="ECO:0000313" key="5">
    <source>
        <dbReference type="EMBL" id="PQQ07347.1"/>
    </source>
</evidence>
<dbReference type="Pfam" id="PF01453">
    <property type="entry name" value="B_lectin"/>
    <property type="match status" value="1"/>
</dbReference>
<evidence type="ECO:0000256" key="1">
    <source>
        <dbReference type="ARBA" id="ARBA00022729"/>
    </source>
</evidence>
<feature type="domain" description="Bulb-type lectin" evidence="4">
    <location>
        <begin position="1"/>
        <end position="117"/>
    </location>
</feature>
<gene>
    <name evidence="5" type="ORF">Pyn_06781</name>
</gene>
<dbReference type="InterPro" id="IPR001480">
    <property type="entry name" value="Bulb-type_lectin_dom"/>
</dbReference>
<dbReference type="PANTHER" id="PTHR32444:SF118">
    <property type="entry name" value="OS09G0551150 PROTEIN"/>
    <property type="match status" value="1"/>
</dbReference>
<dbReference type="OrthoDB" id="785331at2759"/>
<accession>A0A314YLP8</accession>
<dbReference type="Proteomes" id="UP000250321">
    <property type="component" value="Unassembled WGS sequence"/>
</dbReference>
<name>A0A314YLP8_PRUYE</name>
<evidence type="ECO:0000256" key="3">
    <source>
        <dbReference type="ARBA" id="ARBA00023180"/>
    </source>
</evidence>
<keyword evidence="1" id="KW-0732">Signal</keyword>
<keyword evidence="2" id="KW-1015">Disulfide bond</keyword>
<reference evidence="5 6" key="1">
    <citation type="submission" date="2018-02" db="EMBL/GenBank/DDBJ databases">
        <title>Draft genome of wild Prunus yedoensis var. nudiflora.</title>
        <authorList>
            <person name="Baek S."/>
            <person name="Kim J.-H."/>
            <person name="Choi K."/>
            <person name="Kim G.-B."/>
            <person name="Cho A."/>
            <person name="Jang H."/>
            <person name="Shin C.-H."/>
            <person name="Yu H.-J."/>
            <person name="Mun J.-H."/>
        </authorList>
    </citation>
    <scope>NUCLEOTIDE SEQUENCE [LARGE SCALE GENOMIC DNA]</scope>
    <source>
        <strain evidence="6">cv. Jeju island</strain>
        <tissue evidence="5">Leaf</tissue>
    </source>
</reference>
<dbReference type="CDD" id="cd00028">
    <property type="entry name" value="B_lectin"/>
    <property type="match status" value="1"/>
</dbReference>
<dbReference type="AlphaFoldDB" id="A0A314YLP8"/>
<dbReference type="InterPro" id="IPR036426">
    <property type="entry name" value="Bulb-type_lectin_dom_sf"/>
</dbReference>
<dbReference type="SMART" id="SM00108">
    <property type="entry name" value="B_lectin"/>
    <property type="match status" value="1"/>
</dbReference>
<evidence type="ECO:0000259" key="4">
    <source>
        <dbReference type="PROSITE" id="PS50927"/>
    </source>
</evidence>
<dbReference type="EMBL" id="PJQY01000867">
    <property type="protein sequence ID" value="PQQ07347.1"/>
    <property type="molecule type" value="Genomic_DNA"/>
</dbReference>
<dbReference type="SUPFAM" id="SSF51110">
    <property type="entry name" value="alpha-D-mannose-specific plant lectins"/>
    <property type="match status" value="1"/>
</dbReference>
<keyword evidence="6" id="KW-1185">Reference proteome</keyword>
<dbReference type="STRING" id="2094558.A0A314YLP8"/>
<dbReference type="Gene3D" id="2.90.10.10">
    <property type="entry name" value="Bulb-type lectin domain"/>
    <property type="match status" value="1"/>
</dbReference>
<organism evidence="5 6">
    <name type="scientific">Prunus yedoensis var. nudiflora</name>
    <dbReference type="NCBI Taxonomy" id="2094558"/>
    <lineage>
        <taxon>Eukaryota</taxon>
        <taxon>Viridiplantae</taxon>
        <taxon>Streptophyta</taxon>
        <taxon>Embryophyta</taxon>
        <taxon>Tracheophyta</taxon>
        <taxon>Spermatophyta</taxon>
        <taxon>Magnoliopsida</taxon>
        <taxon>eudicotyledons</taxon>
        <taxon>Gunneridae</taxon>
        <taxon>Pentapetalae</taxon>
        <taxon>rosids</taxon>
        <taxon>fabids</taxon>
        <taxon>Rosales</taxon>
        <taxon>Rosaceae</taxon>
        <taxon>Amygdaloideae</taxon>
        <taxon>Amygdaleae</taxon>
        <taxon>Prunus</taxon>
    </lineage>
</organism>
<evidence type="ECO:0000256" key="2">
    <source>
        <dbReference type="ARBA" id="ARBA00023157"/>
    </source>
</evidence>